<sequence>MACSMLDSGLAAYLKSGVHSDFLVHCRSKTYKAHKVILCSASEYFRNLCEGPFREAQTNEVNLSDDDPLLVDRMMDFLYRGRYGLPRGERADEVNVSHVGFHAAMVALGDKYDIRTLMDFARRQYRELLNQAGFNMGELISIAPAISELLPSPRNHLLIEPLVLTICWDTPSVLSSGAELRCGLTQLASDTLERAVRSNSDFAAAITTRLSKNIMVLSSPGQDHAEPYDYMCLRCYTMHPYHHERPYRWSPSFCPNCRTNLMQEDWEQFYLDEKRDAGVEGIPDGELLSNLHEWPEIRRRHERENIDANAELPFANDTSDTMLDIEDTPASFSTASARDQREIAGMGNAPGDSASIDLSTTCVSGGSNAVETPEQIQLPFYYGDFHNHEAPRRPKPGDMRYEDYLAEKERFPWKFTHG</sequence>
<reference evidence="2" key="1">
    <citation type="journal article" date="2020" name="Stud. Mycol.">
        <title>101 Dothideomycetes genomes: a test case for predicting lifestyles and emergence of pathogens.</title>
        <authorList>
            <person name="Haridas S."/>
            <person name="Albert R."/>
            <person name="Binder M."/>
            <person name="Bloem J."/>
            <person name="Labutti K."/>
            <person name="Salamov A."/>
            <person name="Andreopoulos B."/>
            <person name="Baker S."/>
            <person name="Barry K."/>
            <person name="Bills G."/>
            <person name="Bluhm B."/>
            <person name="Cannon C."/>
            <person name="Castanera R."/>
            <person name="Culley D."/>
            <person name="Daum C."/>
            <person name="Ezra D."/>
            <person name="Gonzalez J."/>
            <person name="Henrissat B."/>
            <person name="Kuo A."/>
            <person name="Liang C."/>
            <person name="Lipzen A."/>
            <person name="Lutzoni F."/>
            <person name="Magnuson J."/>
            <person name="Mondo S."/>
            <person name="Nolan M."/>
            <person name="Ohm R."/>
            <person name="Pangilinan J."/>
            <person name="Park H.-J."/>
            <person name="Ramirez L."/>
            <person name="Alfaro M."/>
            <person name="Sun H."/>
            <person name="Tritt A."/>
            <person name="Yoshinaga Y."/>
            <person name="Zwiers L.-H."/>
            <person name="Turgeon B."/>
            <person name="Goodwin S."/>
            <person name="Spatafora J."/>
            <person name="Crous P."/>
            <person name="Grigoriev I."/>
        </authorList>
    </citation>
    <scope>NUCLEOTIDE SEQUENCE</scope>
    <source>
        <strain evidence="2">CBS 133067</strain>
    </source>
</reference>
<name>A0A9P4I3T1_9PEZI</name>
<dbReference type="AlphaFoldDB" id="A0A9P4I3T1"/>
<gene>
    <name evidence="2" type="ORF">NA57DRAFT_80268</name>
</gene>
<accession>A0A9P4I3T1</accession>
<dbReference type="OrthoDB" id="6359816at2759"/>
<feature type="domain" description="BTB" evidence="1">
    <location>
        <begin position="20"/>
        <end position="87"/>
    </location>
</feature>
<keyword evidence="3" id="KW-1185">Reference proteome</keyword>
<dbReference type="PANTHER" id="PTHR47843">
    <property type="entry name" value="BTB DOMAIN-CONTAINING PROTEIN-RELATED"/>
    <property type="match status" value="1"/>
</dbReference>
<comment type="caution">
    <text evidence="2">The sequence shown here is derived from an EMBL/GenBank/DDBJ whole genome shotgun (WGS) entry which is preliminary data.</text>
</comment>
<dbReference type="EMBL" id="ML978134">
    <property type="protein sequence ID" value="KAF2094460.1"/>
    <property type="molecule type" value="Genomic_DNA"/>
</dbReference>
<evidence type="ECO:0000259" key="1">
    <source>
        <dbReference type="PROSITE" id="PS50097"/>
    </source>
</evidence>
<dbReference type="Gene3D" id="3.30.710.10">
    <property type="entry name" value="Potassium Channel Kv1.1, Chain A"/>
    <property type="match status" value="1"/>
</dbReference>
<dbReference type="Pfam" id="PF00651">
    <property type="entry name" value="BTB"/>
    <property type="match status" value="1"/>
</dbReference>
<dbReference type="PROSITE" id="PS50097">
    <property type="entry name" value="BTB"/>
    <property type="match status" value="1"/>
</dbReference>
<evidence type="ECO:0000313" key="3">
    <source>
        <dbReference type="Proteomes" id="UP000799772"/>
    </source>
</evidence>
<dbReference type="PANTHER" id="PTHR47843:SF5">
    <property type="entry name" value="BTB_POZ DOMAIN PROTEIN"/>
    <property type="match status" value="1"/>
</dbReference>
<dbReference type="SMART" id="SM00225">
    <property type="entry name" value="BTB"/>
    <property type="match status" value="1"/>
</dbReference>
<dbReference type="SUPFAM" id="SSF54695">
    <property type="entry name" value="POZ domain"/>
    <property type="match status" value="1"/>
</dbReference>
<organism evidence="2 3">
    <name type="scientific">Rhizodiscina lignyota</name>
    <dbReference type="NCBI Taxonomy" id="1504668"/>
    <lineage>
        <taxon>Eukaryota</taxon>
        <taxon>Fungi</taxon>
        <taxon>Dikarya</taxon>
        <taxon>Ascomycota</taxon>
        <taxon>Pezizomycotina</taxon>
        <taxon>Dothideomycetes</taxon>
        <taxon>Pleosporomycetidae</taxon>
        <taxon>Aulographales</taxon>
        <taxon>Rhizodiscinaceae</taxon>
        <taxon>Rhizodiscina</taxon>
    </lineage>
</organism>
<dbReference type="Proteomes" id="UP000799772">
    <property type="component" value="Unassembled WGS sequence"/>
</dbReference>
<dbReference type="InterPro" id="IPR000210">
    <property type="entry name" value="BTB/POZ_dom"/>
</dbReference>
<dbReference type="CDD" id="cd18186">
    <property type="entry name" value="BTB_POZ_ZBTB_KLHL-like"/>
    <property type="match status" value="1"/>
</dbReference>
<protein>
    <recommendedName>
        <fullName evidence="1">BTB domain-containing protein</fullName>
    </recommendedName>
</protein>
<evidence type="ECO:0000313" key="2">
    <source>
        <dbReference type="EMBL" id="KAF2094460.1"/>
    </source>
</evidence>
<proteinExistence type="predicted"/>
<dbReference type="InterPro" id="IPR011333">
    <property type="entry name" value="SKP1/BTB/POZ_sf"/>
</dbReference>